<sequence length="38" mass="4812">MFMDKYFDIMLSHMTIIYDLFMFQMTEIKIYILKNIRI</sequence>
<accession>A0A9Q5GPH1</accession>
<dbReference type="EMBL" id="JABSXK010000001">
    <property type="protein sequence ID" value="NRV09670.1"/>
    <property type="molecule type" value="Genomic_DNA"/>
</dbReference>
<organism evidence="1 2">
    <name type="scientific">Clostridium beijerinckii</name>
    <name type="common">Clostridium MP</name>
    <dbReference type="NCBI Taxonomy" id="1520"/>
    <lineage>
        <taxon>Bacteria</taxon>
        <taxon>Bacillati</taxon>
        <taxon>Bacillota</taxon>
        <taxon>Clostridia</taxon>
        <taxon>Eubacteriales</taxon>
        <taxon>Clostridiaceae</taxon>
        <taxon>Clostridium</taxon>
    </lineage>
</organism>
<name>A0A9Q5GPH1_CLOBE</name>
<comment type="caution">
    <text evidence="1">The sequence shown here is derived from an EMBL/GenBank/DDBJ whole genome shotgun (WGS) entry which is preliminary data.</text>
</comment>
<dbReference type="Proteomes" id="UP000821656">
    <property type="component" value="Unassembled WGS sequence"/>
</dbReference>
<protein>
    <submittedName>
        <fullName evidence="1">Uncharacterized protein</fullName>
    </submittedName>
</protein>
<dbReference type="AlphaFoldDB" id="A0A9Q5GPH1"/>
<proteinExistence type="predicted"/>
<evidence type="ECO:0000313" key="2">
    <source>
        <dbReference type="Proteomes" id="UP000821656"/>
    </source>
</evidence>
<evidence type="ECO:0000313" key="1">
    <source>
        <dbReference type="EMBL" id="NRV09670.1"/>
    </source>
</evidence>
<gene>
    <name evidence="1" type="ORF">DFH45_002633</name>
</gene>
<reference evidence="1" key="1">
    <citation type="submission" date="2020-05" db="EMBL/GenBank/DDBJ databases">
        <title>Genomic insights into acetone-butanol-ethanol (ABE) fermentation by sequencing solventogenic clostridia strains.</title>
        <authorList>
            <person name="Brown S."/>
        </authorList>
    </citation>
    <scope>NUCLEOTIDE SEQUENCE</scope>
    <source>
        <strain evidence="1">DJ126</strain>
    </source>
</reference>